<organism evidence="1 3">
    <name type="scientific">Rotaria sordida</name>
    <dbReference type="NCBI Taxonomy" id="392033"/>
    <lineage>
        <taxon>Eukaryota</taxon>
        <taxon>Metazoa</taxon>
        <taxon>Spiralia</taxon>
        <taxon>Gnathifera</taxon>
        <taxon>Rotifera</taxon>
        <taxon>Eurotatoria</taxon>
        <taxon>Bdelloidea</taxon>
        <taxon>Philodinida</taxon>
        <taxon>Philodinidae</taxon>
        <taxon>Rotaria</taxon>
    </lineage>
</organism>
<sequence>MEMNLDNVRECFEDISDHIDDALPYGNITGIIILGGHGNKQRFQDFQRYINQLIDVDIQYNTIKAADLNKKTNVYTTVEKKEKVNHYQQLFTNVICNDVGFNLGALPNMPEEITGESYSDLIVDKHIGNGERLVVIVHRVINVAISNVLIGVLAVGIKTNNRWFAIDSSSTEYNESMLKMYAF</sequence>
<reference evidence="1" key="1">
    <citation type="submission" date="2021-02" db="EMBL/GenBank/DDBJ databases">
        <authorList>
            <person name="Nowell W R."/>
        </authorList>
    </citation>
    <scope>NUCLEOTIDE SEQUENCE</scope>
</reference>
<dbReference type="Proteomes" id="UP000663870">
    <property type="component" value="Unassembled WGS sequence"/>
</dbReference>
<protein>
    <submittedName>
        <fullName evidence="1">Uncharacterized protein</fullName>
    </submittedName>
</protein>
<evidence type="ECO:0000313" key="3">
    <source>
        <dbReference type="Proteomes" id="UP000663854"/>
    </source>
</evidence>
<dbReference type="EMBL" id="CAJNOL010003878">
    <property type="protein sequence ID" value="CAF1576354.1"/>
    <property type="molecule type" value="Genomic_DNA"/>
</dbReference>
<keyword evidence="4" id="KW-1185">Reference proteome</keyword>
<evidence type="ECO:0000313" key="1">
    <source>
        <dbReference type="EMBL" id="CAF1304328.1"/>
    </source>
</evidence>
<evidence type="ECO:0000313" key="2">
    <source>
        <dbReference type="EMBL" id="CAF1576354.1"/>
    </source>
</evidence>
<comment type="caution">
    <text evidence="1">The sequence shown here is derived from an EMBL/GenBank/DDBJ whole genome shotgun (WGS) entry which is preliminary data.</text>
</comment>
<evidence type="ECO:0000313" key="4">
    <source>
        <dbReference type="Proteomes" id="UP000663870"/>
    </source>
</evidence>
<accession>A0A815E2B0</accession>
<dbReference type="AlphaFoldDB" id="A0A815E2B0"/>
<proteinExistence type="predicted"/>
<name>A0A815E2B0_9BILA</name>
<dbReference type="EMBL" id="CAJNOH010002645">
    <property type="protein sequence ID" value="CAF1304328.1"/>
    <property type="molecule type" value="Genomic_DNA"/>
</dbReference>
<dbReference type="Proteomes" id="UP000663854">
    <property type="component" value="Unassembled WGS sequence"/>
</dbReference>
<gene>
    <name evidence="2" type="ORF">JXQ802_LOCUS45727</name>
    <name evidence="1" type="ORF">PYM288_LOCUS30080</name>
</gene>